<sequence length="1408" mass="156442">MSRNAPVDAGKRLRLGPMATPPARAARRRPSAGPAEPMGRRAARCCHVGIHEGYSRDHVVLNLDLVGLQAGALVSMTLLGAAIGPSCKPSDHGDGAEQQQEPYVFVANDMAPELKTRHAGVEVLVAKHMADAFGIKKTAQVCLAPIDKLHRVTQATHVEITFKDYYLSRADMWRLTVDELAQRTVYKGQSILFLGTIKALVTAVYVDGRSVHSAFFVGHTRPIFRSESARHVLFIQMAREMWDFDSDGSGEIMFSRVVNGFLPAMFKRWAALKVKHLVSIVLFARVEYDTGLTAELADSDSYYTGIQPSGSRRPYKDFYRVVVSQMASGEWTKILYQLKREFNFFRRDISLHHQYQHVPMHEPSGTAHDGPLKRVKAESSLCIHGNILEAINLAASQFAHDYIDRDLYRTGISIAVITPGTGVFEVDYETLGRTTEALVVNGIGIDLICMSRMPLHSVPLFKYRNPLSCSGQGRLAPGAAFSRSFHSRGSTPNLQTPVIGSYQSVEGSLSPTKVASVGRRSDSSMLMSPSQEWCYALPHWLHVSFWTGVSDDALSYAGIALAVSNKVEQDDDDEFRIRCRMYDLQMRSVLHVNEIETAPLQSDANYTVDATSSSPKLQHHVLYKPCRRAPDSLVDNVTGFQRFAPDRLVRPGEKSVWKQLQEFDDSRSRLPVTQHQHHVVRQAKGKVDDVVRKEHVVEDSSALGTWDPERKSSHSQAPTAVATATTMTTTPTMMTTTMMTTESRATATRATATRATATRTALQGGSTRRAVPTKKDMVPVQAQGPAATGGPSKSQSIMRHISLGLRGFGIAAAKPAVAQVKAENVSAVSTGGEAEATGTARSLSEVRPETPQAKLGMATWSRSVAESLAGPRGESSSPHSERRSIPIAARESMADSAATQAQSPLGQSWSVWVQRREHEGDGRDRNVLRAEDAQKLYTNKLRAGVVPELASTLSPARALAPWLSLLDPSCPEKHQLDDTNLYSRWQHVFPTTSDMKEQKWKALCCPASVPLTTEYFPSKGQFDREYQRHPYNLGQNMDDEAAEEPKSRQEFVKELISMRFSQGFQLIVGPLVAAAFGQKPIKLADVFSRDQPLEDGSSVFMSVGNTIHQLSCVNGSEVEVTIYVRKPVDSEAAATWPAYKPAMRTLLDSGYQTRRVDFLRPQPERNWNTIDSYVAGHDDDMTEGMRFWRARFVLIPLRARSGWVARTQNGDNAEELRIEGIKRLAQLWHKNRYVGPAERRLQTHTLADIVYKTDDPSVVIAAELETLPLVEGNARSKLVTRRERFQKTHVNLAALADAMQQPVDQGGVPLRNRRWHLRTHSASFIGSDMTTWLVDNFDDVDDRDEAERLGNALMADKAHDKAHDREKGLFVHVEKRHRFRDGNYFYRFVPDFAKPLPGCRGPASCSAT</sequence>
<dbReference type="GO" id="GO:0035556">
    <property type="term" value="P:intracellular signal transduction"/>
    <property type="evidence" value="ECO:0007669"/>
    <property type="project" value="InterPro"/>
</dbReference>
<feature type="region of interest" description="Disordered" evidence="5">
    <location>
        <begin position="742"/>
        <end position="774"/>
    </location>
</feature>
<feature type="domain" description="DEP" evidence="6">
    <location>
        <begin position="1304"/>
        <end position="1390"/>
    </location>
</feature>
<dbReference type="SUPFAM" id="SSF46785">
    <property type="entry name" value="Winged helix' DNA-binding domain"/>
    <property type="match status" value="1"/>
</dbReference>
<evidence type="ECO:0000256" key="2">
    <source>
        <dbReference type="ARBA" id="ARBA00005643"/>
    </source>
</evidence>
<evidence type="ECO:0000256" key="1">
    <source>
        <dbReference type="ARBA" id="ARBA00004148"/>
    </source>
</evidence>
<dbReference type="Pfam" id="PF12257">
    <property type="entry name" value="IML1"/>
    <property type="match status" value="1"/>
</dbReference>
<comment type="similarity">
    <text evidence="2">Belongs to the IML1 family.</text>
</comment>
<reference evidence="7 8" key="1">
    <citation type="submission" date="2017-06" db="EMBL/GenBank/DDBJ databases">
        <title>Ant-infecting Ophiocordyceps genomes reveal a high diversity of potential behavioral manipulation genes and a possible major role for enterotoxins.</title>
        <authorList>
            <person name="De Bekker C."/>
            <person name="Evans H.C."/>
            <person name="Brachmann A."/>
            <person name="Hughes D.P."/>
        </authorList>
    </citation>
    <scope>NUCLEOTIDE SEQUENCE [LARGE SCALE GENOMIC DNA]</scope>
    <source>
        <strain evidence="7 8">1348a</strain>
    </source>
</reference>
<dbReference type="PANTHER" id="PTHR13179">
    <property type="entry name" value="DEP DOMAIN CONTAINING PROTEIN 5"/>
    <property type="match status" value="1"/>
</dbReference>
<dbReference type="InterPro" id="IPR036390">
    <property type="entry name" value="WH_DNA-bd_sf"/>
</dbReference>
<dbReference type="InterPro" id="IPR027244">
    <property type="entry name" value="IML1"/>
</dbReference>
<comment type="caution">
    <text evidence="7">The sequence shown here is derived from an EMBL/GenBank/DDBJ whole genome shotgun (WGS) entry which is preliminary data.</text>
</comment>
<dbReference type="EMBL" id="NJEU01000286">
    <property type="protein sequence ID" value="PHH77076.1"/>
    <property type="molecule type" value="Genomic_DNA"/>
</dbReference>
<feature type="region of interest" description="Disordered" evidence="5">
    <location>
        <begin position="699"/>
        <end position="722"/>
    </location>
</feature>
<accession>A0A2C5ZAN3</accession>
<name>A0A2C5ZAN3_9HYPO</name>
<dbReference type="GO" id="GO:0005096">
    <property type="term" value="F:GTPase activator activity"/>
    <property type="evidence" value="ECO:0007669"/>
    <property type="project" value="InterPro"/>
</dbReference>
<dbReference type="GO" id="GO:1904262">
    <property type="term" value="P:negative regulation of TORC1 signaling"/>
    <property type="evidence" value="ECO:0007669"/>
    <property type="project" value="TreeGrafter"/>
</dbReference>
<dbReference type="PROSITE" id="PS50186">
    <property type="entry name" value="DEP"/>
    <property type="match status" value="1"/>
</dbReference>
<dbReference type="Pfam" id="PF00610">
    <property type="entry name" value="DEP"/>
    <property type="match status" value="1"/>
</dbReference>
<keyword evidence="8" id="KW-1185">Reference proteome</keyword>
<dbReference type="GO" id="GO:0010508">
    <property type="term" value="P:positive regulation of autophagy"/>
    <property type="evidence" value="ECO:0007669"/>
    <property type="project" value="TreeGrafter"/>
</dbReference>
<evidence type="ECO:0000256" key="5">
    <source>
        <dbReference type="SAM" id="MobiDB-lite"/>
    </source>
</evidence>
<dbReference type="Gene3D" id="1.10.10.10">
    <property type="entry name" value="Winged helix-like DNA-binding domain superfamily/Winged helix DNA-binding domain"/>
    <property type="match status" value="1"/>
</dbReference>
<evidence type="ECO:0000259" key="6">
    <source>
        <dbReference type="PROSITE" id="PS50186"/>
    </source>
</evidence>
<dbReference type="PANTHER" id="PTHR13179:SF8">
    <property type="entry name" value="GATOR COMPLEX PROTEIN DEPDC5"/>
    <property type="match status" value="1"/>
</dbReference>
<feature type="region of interest" description="Disordered" evidence="5">
    <location>
        <begin position="830"/>
        <end position="852"/>
    </location>
</feature>
<dbReference type="InterPro" id="IPR048255">
    <property type="entry name" value="IML1_N"/>
</dbReference>
<dbReference type="GO" id="GO:0005774">
    <property type="term" value="C:vacuolar membrane"/>
    <property type="evidence" value="ECO:0007669"/>
    <property type="project" value="UniProtKB-SubCell"/>
</dbReference>
<dbReference type="OrthoDB" id="39497at2759"/>
<feature type="region of interest" description="Disordered" evidence="5">
    <location>
        <begin position="1"/>
        <end position="40"/>
    </location>
</feature>
<dbReference type="Proteomes" id="UP000224854">
    <property type="component" value="Unassembled WGS sequence"/>
</dbReference>
<evidence type="ECO:0000256" key="3">
    <source>
        <dbReference type="ARBA" id="ARBA00018529"/>
    </source>
</evidence>
<dbReference type="InterPro" id="IPR036388">
    <property type="entry name" value="WH-like_DNA-bd_sf"/>
</dbReference>
<feature type="compositionally biased region" description="Low complexity" evidence="5">
    <location>
        <begin position="742"/>
        <end position="761"/>
    </location>
</feature>
<gene>
    <name evidence="7" type="ORF">CDD82_3678</name>
</gene>
<evidence type="ECO:0000313" key="8">
    <source>
        <dbReference type="Proteomes" id="UP000224854"/>
    </source>
</evidence>
<protein>
    <recommendedName>
        <fullName evidence="3">Vacuolar membrane-associated protein IML1</fullName>
    </recommendedName>
    <alternativeName>
        <fullName evidence="4">Vacuolar membrane-associated protein iml1</fullName>
    </alternativeName>
</protein>
<proteinExistence type="inferred from homology"/>
<evidence type="ECO:0000313" key="7">
    <source>
        <dbReference type="EMBL" id="PHH77076.1"/>
    </source>
</evidence>
<evidence type="ECO:0000256" key="4">
    <source>
        <dbReference type="ARBA" id="ARBA00021881"/>
    </source>
</evidence>
<dbReference type="SMART" id="SM00049">
    <property type="entry name" value="DEP"/>
    <property type="match status" value="1"/>
</dbReference>
<dbReference type="InterPro" id="IPR000591">
    <property type="entry name" value="DEP_dom"/>
</dbReference>
<comment type="subcellular location">
    <subcellularLocation>
        <location evidence="1">Vacuole membrane</location>
        <topology evidence="1">Peripheral membrane protein</topology>
    </subcellularLocation>
</comment>
<dbReference type="GO" id="GO:1990130">
    <property type="term" value="C:GATOR1 complex"/>
    <property type="evidence" value="ECO:0007669"/>
    <property type="project" value="TreeGrafter"/>
</dbReference>
<organism evidence="7 8">
    <name type="scientific">Ophiocordyceps australis</name>
    <dbReference type="NCBI Taxonomy" id="1399860"/>
    <lineage>
        <taxon>Eukaryota</taxon>
        <taxon>Fungi</taxon>
        <taxon>Dikarya</taxon>
        <taxon>Ascomycota</taxon>
        <taxon>Pezizomycotina</taxon>
        <taxon>Sordariomycetes</taxon>
        <taxon>Hypocreomycetidae</taxon>
        <taxon>Hypocreales</taxon>
        <taxon>Ophiocordycipitaceae</taxon>
        <taxon>Ophiocordyceps</taxon>
    </lineage>
</organism>